<dbReference type="AlphaFoldDB" id="A0A4Q9Z6H3"/>
<keyword evidence="5" id="KW-1185">Reference proteome</keyword>
<name>A0A4Q9Z6H3_9FLAO</name>
<evidence type="ECO:0000256" key="2">
    <source>
        <dbReference type="SAM" id="SignalP"/>
    </source>
</evidence>
<accession>A0A4Q9Z6H3</accession>
<feature type="signal peptide" evidence="2">
    <location>
        <begin position="1"/>
        <end position="18"/>
    </location>
</feature>
<keyword evidence="1 2" id="KW-0732">Signal</keyword>
<dbReference type="NCBIfam" id="TIGR04183">
    <property type="entry name" value="Por_Secre_tail"/>
    <property type="match status" value="1"/>
</dbReference>
<dbReference type="InterPro" id="IPR026444">
    <property type="entry name" value="Secre_tail"/>
</dbReference>
<protein>
    <submittedName>
        <fullName evidence="4">T9SS type A sorting domain-containing protein</fullName>
    </submittedName>
</protein>
<evidence type="ECO:0000313" key="5">
    <source>
        <dbReference type="Proteomes" id="UP000293300"/>
    </source>
</evidence>
<dbReference type="Proteomes" id="UP000293300">
    <property type="component" value="Unassembled WGS sequence"/>
</dbReference>
<gene>
    <name evidence="4" type="ORF">EZL74_05395</name>
</gene>
<evidence type="ECO:0000313" key="4">
    <source>
        <dbReference type="EMBL" id="TBX70179.1"/>
    </source>
</evidence>
<dbReference type="EMBL" id="SJPE01000004">
    <property type="protein sequence ID" value="TBX70179.1"/>
    <property type="molecule type" value="Genomic_DNA"/>
</dbReference>
<sequence>MKKIFLIITMIFYFNCYAQNYALDPTFATGGVKYENIISESYQYHKKTILYSNNKYIIAMDRTLVCYNYDGSKDLTFGNNGSLILPTTHTIYGAKLVDQFIYFFGGVHTSGLDSAFLAKASANGAFDTSFGTGGIATFHIGDSESSSGGDFFNDIRVNSDQTIYAIGTAYIGSTTESYYVLCRITSSQLLDTTFGIMGSINYGYGQGFKIFDYQGGLLLAGKGGYPDFSSRIVNIDFNGNNINSFGTNGILNISKPTDLITPSLVNTYVFGTKLYLSYTIGGAGNVSGYVKSYNLLASTTQVMGNISTGRDAYFSEYNGKLYIADGTCAYCNVEAFRVQRLNSDDSLDLTFNSMGQYTYNYAPNAKSFANAIYIHNDGKIFLAGYGGSLTMIRLQETALGITEGNQKNNFTVYPNPASEKLFIKNDFNHSIDKLMIQGIDGKTILTNKSDSDQINIDQLTKGIYFLNIFFEGNNEIFKFIKE</sequence>
<feature type="chain" id="PRO_5020544492" evidence="2">
    <location>
        <begin position="19"/>
        <end position="482"/>
    </location>
</feature>
<dbReference type="Pfam" id="PF18962">
    <property type="entry name" value="Por_Secre_tail"/>
    <property type="match status" value="1"/>
</dbReference>
<evidence type="ECO:0000259" key="3">
    <source>
        <dbReference type="Pfam" id="PF18962"/>
    </source>
</evidence>
<evidence type="ECO:0000256" key="1">
    <source>
        <dbReference type="ARBA" id="ARBA00022729"/>
    </source>
</evidence>
<proteinExistence type="predicted"/>
<feature type="domain" description="Secretion system C-terminal sorting" evidence="3">
    <location>
        <begin position="412"/>
        <end position="479"/>
    </location>
</feature>
<reference evidence="4 5" key="1">
    <citation type="submission" date="2019-02" db="EMBL/GenBank/DDBJ databases">
        <title>Flavobacterium sp. RD-2-33 isolated from forest soil.</title>
        <authorList>
            <person name="Chaudhary D.K."/>
        </authorList>
    </citation>
    <scope>NUCLEOTIDE SEQUENCE [LARGE SCALE GENOMIC DNA]</scope>
    <source>
        <strain evidence="4 5">RD-2-33</strain>
    </source>
</reference>
<dbReference type="Pfam" id="PF17164">
    <property type="entry name" value="DUF5122"/>
    <property type="match status" value="1"/>
</dbReference>
<organism evidence="4 5">
    <name type="scientific">Flavobacterium silvisoli</name>
    <dbReference type="NCBI Taxonomy" id="2529433"/>
    <lineage>
        <taxon>Bacteria</taxon>
        <taxon>Pseudomonadati</taxon>
        <taxon>Bacteroidota</taxon>
        <taxon>Flavobacteriia</taxon>
        <taxon>Flavobacteriales</taxon>
        <taxon>Flavobacteriaceae</taxon>
        <taxon>Flavobacterium</taxon>
    </lineage>
</organism>
<dbReference type="InterPro" id="IPR013431">
    <property type="entry name" value="Delta_60_rpt"/>
</dbReference>
<comment type="caution">
    <text evidence="4">The sequence shown here is derived from an EMBL/GenBank/DDBJ whole genome shotgun (WGS) entry which is preliminary data.</text>
</comment>
<dbReference type="Gene3D" id="2.80.10.50">
    <property type="match status" value="1"/>
</dbReference>